<proteinExistence type="predicted"/>
<dbReference type="Gene3D" id="3.40.50.720">
    <property type="entry name" value="NAD(P)-binding Rossmann-like Domain"/>
    <property type="match status" value="1"/>
</dbReference>
<dbReference type="EMBL" id="SZZH01000002">
    <property type="protein sequence ID" value="TKV59198.1"/>
    <property type="molecule type" value="Genomic_DNA"/>
</dbReference>
<gene>
    <name evidence="3" type="ORF">FDO65_11240</name>
</gene>
<dbReference type="SUPFAM" id="SSF51735">
    <property type="entry name" value="NAD(P)-binding Rossmann-fold domains"/>
    <property type="match status" value="1"/>
</dbReference>
<organism evidence="3 4">
    <name type="scientific">Nakamurella flava</name>
    <dbReference type="NCBI Taxonomy" id="2576308"/>
    <lineage>
        <taxon>Bacteria</taxon>
        <taxon>Bacillati</taxon>
        <taxon>Actinomycetota</taxon>
        <taxon>Actinomycetes</taxon>
        <taxon>Nakamurellales</taxon>
        <taxon>Nakamurellaceae</taxon>
        <taxon>Nakamurella</taxon>
    </lineage>
</organism>
<dbReference type="RefSeq" id="WP_137449814.1">
    <property type="nucleotide sequence ID" value="NZ_SZZH01000002.1"/>
</dbReference>
<dbReference type="PANTHER" id="PTHR43593:SF1">
    <property type="entry name" value="INOSITOL 2-DEHYDROGENASE"/>
    <property type="match status" value="1"/>
</dbReference>
<sequence length="343" mass="35486">MTAAVAPVRVGVIGTGIMGADHARNLHRFVSGAVIAAVTDWDADRAAAVAAEIPGCRVLTDGFAIIADADVDAVLIASADHTHAELVLAAIAAGKPVLCEKPLAPTVAECITVVQAEQDALRDGRIERPVVTLGFMRRFDPGYVQLRDTLRSGAIGTPLLVHHVSRGVSSGPGATSESSVTGSSVHEFDIVPWLLGSPIVEVSWHSGRPTAVSDFQDPQLLHLRTADGVLTVQETFLNARYGYVIGAEVVGETGTAVLPQPAAVVTGGNLSVGHGLAADWRPRFADAYRLELQEWVDAIIAGRESTLATARDGLVAAVVSDAVIASMHAGGAATAVALPDVAS</sequence>
<dbReference type="Pfam" id="PF22725">
    <property type="entry name" value="GFO_IDH_MocA_C3"/>
    <property type="match status" value="1"/>
</dbReference>
<dbReference type="SUPFAM" id="SSF55347">
    <property type="entry name" value="Glyceraldehyde-3-phosphate dehydrogenase-like, C-terminal domain"/>
    <property type="match status" value="1"/>
</dbReference>
<name>A0A4U6QGH0_9ACTN</name>
<dbReference type="Gene3D" id="3.30.360.10">
    <property type="entry name" value="Dihydrodipicolinate Reductase, domain 2"/>
    <property type="match status" value="1"/>
</dbReference>
<dbReference type="InterPro" id="IPR000683">
    <property type="entry name" value="Gfo/Idh/MocA-like_OxRdtase_N"/>
</dbReference>
<feature type="domain" description="Gfo/Idh/MocA-like oxidoreductase N-terminal" evidence="1">
    <location>
        <begin position="8"/>
        <end position="118"/>
    </location>
</feature>
<dbReference type="Pfam" id="PF01408">
    <property type="entry name" value="GFO_IDH_MocA"/>
    <property type="match status" value="1"/>
</dbReference>
<keyword evidence="4" id="KW-1185">Reference proteome</keyword>
<evidence type="ECO:0000313" key="3">
    <source>
        <dbReference type="EMBL" id="TKV59198.1"/>
    </source>
</evidence>
<dbReference type="InterPro" id="IPR050424">
    <property type="entry name" value="Gfo-Idh-MocA_inositol_DH"/>
</dbReference>
<dbReference type="InterPro" id="IPR055170">
    <property type="entry name" value="GFO_IDH_MocA-like_dom"/>
</dbReference>
<reference evidence="3 4" key="1">
    <citation type="submission" date="2019-05" db="EMBL/GenBank/DDBJ databases">
        <title>Nakamurella sp. N5BH11, whole genome shotgun sequence.</title>
        <authorList>
            <person name="Tuo L."/>
        </authorList>
    </citation>
    <scope>NUCLEOTIDE SEQUENCE [LARGE SCALE GENOMIC DNA]</scope>
    <source>
        <strain evidence="3 4">N5BH11</strain>
    </source>
</reference>
<dbReference type="GO" id="GO:0000166">
    <property type="term" value="F:nucleotide binding"/>
    <property type="evidence" value="ECO:0007669"/>
    <property type="project" value="InterPro"/>
</dbReference>
<dbReference type="OrthoDB" id="256869at2"/>
<dbReference type="Proteomes" id="UP000306985">
    <property type="component" value="Unassembled WGS sequence"/>
</dbReference>
<comment type="caution">
    <text evidence="3">The sequence shown here is derived from an EMBL/GenBank/DDBJ whole genome shotgun (WGS) entry which is preliminary data.</text>
</comment>
<evidence type="ECO:0000313" key="4">
    <source>
        <dbReference type="Proteomes" id="UP000306985"/>
    </source>
</evidence>
<evidence type="ECO:0000259" key="1">
    <source>
        <dbReference type="Pfam" id="PF01408"/>
    </source>
</evidence>
<dbReference type="InterPro" id="IPR036291">
    <property type="entry name" value="NAD(P)-bd_dom_sf"/>
</dbReference>
<evidence type="ECO:0000259" key="2">
    <source>
        <dbReference type="Pfam" id="PF22725"/>
    </source>
</evidence>
<dbReference type="AlphaFoldDB" id="A0A4U6QGH0"/>
<protein>
    <submittedName>
        <fullName evidence="3">Inositol 2-dehydrogenase</fullName>
    </submittedName>
</protein>
<accession>A0A4U6QGH0</accession>
<feature type="domain" description="GFO/IDH/MocA-like oxidoreductase" evidence="2">
    <location>
        <begin position="143"/>
        <end position="256"/>
    </location>
</feature>
<dbReference type="PANTHER" id="PTHR43593">
    <property type="match status" value="1"/>
</dbReference>